<accession>A0A1Y2FS88</accession>
<comment type="similarity">
    <text evidence="1">Belongs to the acetyltransferase family. GNA1 subfamily.</text>
</comment>
<dbReference type="RefSeq" id="XP_040727675.1">
    <property type="nucleotide sequence ID" value="XM_040870875.1"/>
</dbReference>
<sequence length="155" mass="17682">MDTKIIVVDSEQLFKKSTALRLEVFTQEQNFDPAIELDEYDVPFDRKDVMHIIAVDSQENALATVRLYLTDGQAHLGRLAVAKQARGTGLGRAICEYAVHKAIEAWSVDTVVLSSQHQVRKFYEGLGYVYNEKKGYYDDEGWQHCEMAQTFSKQT</sequence>
<evidence type="ECO:0000256" key="1">
    <source>
        <dbReference type="RuleBase" id="RU365086"/>
    </source>
</evidence>
<dbReference type="CDD" id="cd04301">
    <property type="entry name" value="NAT_SF"/>
    <property type="match status" value="1"/>
</dbReference>
<comment type="catalytic activity">
    <reaction evidence="1">
        <text>D-glucosamine 6-phosphate + acetyl-CoA = N-acetyl-D-glucosamine 6-phosphate + CoA + H(+)</text>
        <dbReference type="Rhea" id="RHEA:10292"/>
        <dbReference type="ChEBI" id="CHEBI:15378"/>
        <dbReference type="ChEBI" id="CHEBI:57287"/>
        <dbReference type="ChEBI" id="CHEBI:57288"/>
        <dbReference type="ChEBI" id="CHEBI:57513"/>
        <dbReference type="ChEBI" id="CHEBI:58725"/>
        <dbReference type="EC" id="2.3.1.4"/>
    </reaction>
</comment>
<proteinExistence type="inferred from homology"/>
<dbReference type="EC" id="2.3.1.4" evidence="1"/>
<dbReference type="EMBL" id="MCFI01000002">
    <property type="protein sequence ID" value="ORY86819.1"/>
    <property type="molecule type" value="Genomic_DNA"/>
</dbReference>
<feature type="domain" description="N-acetyltransferase" evidence="2">
    <location>
        <begin position="4"/>
        <end position="152"/>
    </location>
</feature>
<dbReference type="GO" id="GO:0004343">
    <property type="term" value="F:glucosamine 6-phosphate N-acetyltransferase activity"/>
    <property type="evidence" value="ECO:0007669"/>
    <property type="project" value="UniProtKB-UniRule"/>
</dbReference>
<dbReference type="GO" id="GO:0006048">
    <property type="term" value="P:UDP-N-acetylglucosamine biosynthetic process"/>
    <property type="evidence" value="ECO:0007669"/>
    <property type="project" value="UniProtKB-UniRule"/>
</dbReference>
<dbReference type="OrthoDB" id="329272at2759"/>
<name>A0A1Y2FS88_PROLT</name>
<dbReference type="PANTHER" id="PTHR13355">
    <property type="entry name" value="GLUCOSAMINE 6-PHOSPHATE N-ACETYLTRANSFERASE"/>
    <property type="match status" value="1"/>
</dbReference>
<reference evidence="3 4" key="1">
    <citation type="submission" date="2016-07" db="EMBL/GenBank/DDBJ databases">
        <title>Pervasive Adenine N6-methylation of Active Genes in Fungi.</title>
        <authorList>
            <consortium name="DOE Joint Genome Institute"/>
            <person name="Mondo S.J."/>
            <person name="Dannebaum R.O."/>
            <person name="Kuo R.C."/>
            <person name="Labutti K."/>
            <person name="Haridas S."/>
            <person name="Kuo A."/>
            <person name="Salamov A."/>
            <person name="Ahrendt S.R."/>
            <person name="Lipzen A."/>
            <person name="Sullivan W."/>
            <person name="Andreopoulos W.B."/>
            <person name="Clum A."/>
            <person name="Lindquist E."/>
            <person name="Daum C."/>
            <person name="Ramamoorthy G.K."/>
            <person name="Gryganskyi A."/>
            <person name="Culley D."/>
            <person name="Magnuson J.K."/>
            <person name="James T.Y."/>
            <person name="O'Malley M.A."/>
            <person name="Stajich J.E."/>
            <person name="Spatafora J.W."/>
            <person name="Visel A."/>
            <person name="Grigoriev I.V."/>
        </authorList>
    </citation>
    <scope>NUCLEOTIDE SEQUENCE [LARGE SCALE GENOMIC DNA]</scope>
    <source>
        <strain evidence="3 4">12-1054</strain>
    </source>
</reference>
<comment type="caution">
    <text evidence="3">The sequence shown here is derived from an EMBL/GenBank/DDBJ whole genome shotgun (WGS) entry which is preliminary data.</text>
</comment>
<dbReference type="OMA" id="AVARCMV"/>
<evidence type="ECO:0000259" key="2">
    <source>
        <dbReference type="PROSITE" id="PS51186"/>
    </source>
</evidence>
<dbReference type="PROSITE" id="PS51186">
    <property type="entry name" value="GNAT"/>
    <property type="match status" value="1"/>
</dbReference>
<dbReference type="Pfam" id="PF13673">
    <property type="entry name" value="Acetyltransf_10"/>
    <property type="match status" value="1"/>
</dbReference>
<dbReference type="UniPathway" id="UPA00113">
    <property type="reaction ID" value="UER00529"/>
</dbReference>
<dbReference type="SUPFAM" id="SSF55729">
    <property type="entry name" value="Acyl-CoA N-acyltransferases (Nat)"/>
    <property type="match status" value="1"/>
</dbReference>
<dbReference type="InterPro" id="IPR039143">
    <property type="entry name" value="GNPNAT1-like"/>
</dbReference>
<dbReference type="Gene3D" id="3.40.630.30">
    <property type="match status" value="1"/>
</dbReference>
<protein>
    <recommendedName>
        <fullName evidence="1">Glucosamine 6-phosphate N-acetyltransferase</fullName>
        <ecNumber evidence="1">2.3.1.4</ecNumber>
    </recommendedName>
</protein>
<dbReference type="Proteomes" id="UP000193685">
    <property type="component" value="Unassembled WGS sequence"/>
</dbReference>
<gene>
    <name evidence="3" type="ORF">BCR37DRAFT_390555</name>
</gene>
<dbReference type="InterPro" id="IPR016181">
    <property type="entry name" value="Acyl_CoA_acyltransferase"/>
</dbReference>
<dbReference type="GeneID" id="63787474"/>
<keyword evidence="1 3" id="KW-0012">Acyltransferase</keyword>
<dbReference type="AlphaFoldDB" id="A0A1Y2FS88"/>
<dbReference type="STRING" id="56484.A0A1Y2FS88"/>
<evidence type="ECO:0000313" key="3">
    <source>
        <dbReference type="EMBL" id="ORY86819.1"/>
    </source>
</evidence>
<dbReference type="InterPro" id="IPR000182">
    <property type="entry name" value="GNAT_dom"/>
</dbReference>
<keyword evidence="1 3" id="KW-0808">Transferase</keyword>
<evidence type="ECO:0000313" key="4">
    <source>
        <dbReference type="Proteomes" id="UP000193685"/>
    </source>
</evidence>
<dbReference type="PANTHER" id="PTHR13355:SF11">
    <property type="entry name" value="GLUCOSAMINE 6-PHOSPHATE N-ACETYLTRANSFERASE"/>
    <property type="match status" value="1"/>
</dbReference>
<keyword evidence="4" id="KW-1185">Reference proteome</keyword>
<comment type="pathway">
    <text evidence="1">Nucleotide-sugar biosynthesis; UDP-N-acetyl-alpha-D-glucosamine biosynthesis; N-acetyl-alpha-D-glucosamine 1-phosphate from alpha-D-glucosamine 6-phosphate (route I): step 1/2.</text>
</comment>
<organism evidence="3 4">
    <name type="scientific">Protomyces lactucae-debilis</name>
    <dbReference type="NCBI Taxonomy" id="2754530"/>
    <lineage>
        <taxon>Eukaryota</taxon>
        <taxon>Fungi</taxon>
        <taxon>Dikarya</taxon>
        <taxon>Ascomycota</taxon>
        <taxon>Taphrinomycotina</taxon>
        <taxon>Taphrinomycetes</taxon>
        <taxon>Taphrinales</taxon>
        <taxon>Protomycetaceae</taxon>
        <taxon>Protomyces</taxon>
    </lineage>
</organism>